<keyword evidence="2" id="KW-1185">Reference proteome</keyword>
<dbReference type="RefSeq" id="WP_157335969.1">
    <property type="nucleotide sequence ID" value="NZ_RHLK01000006.1"/>
</dbReference>
<accession>A0A7X3FJB5</accession>
<comment type="caution">
    <text evidence="1">The sequence shown here is derived from an EMBL/GenBank/DDBJ whole genome shotgun (WGS) entry which is preliminary data.</text>
</comment>
<sequence>MSEELEARWDKAIEHARYMLKEYLNIPTGVFGATYISIVIQRYESGERTEELLKELEEIK</sequence>
<dbReference type="Proteomes" id="UP000490800">
    <property type="component" value="Unassembled WGS sequence"/>
</dbReference>
<gene>
    <name evidence="1" type="ORF">EDM21_12650</name>
</gene>
<dbReference type="AlphaFoldDB" id="A0A7X3FJB5"/>
<protein>
    <submittedName>
        <fullName evidence="1">Uncharacterized protein</fullName>
    </submittedName>
</protein>
<evidence type="ECO:0000313" key="1">
    <source>
        <dbReference type="EMBL" id="MVP00362.1"/>
    </source>
</evidence>
<name>A0A7X3FJB5_9BACL</name>
<proteinExistence type="predicted"/>
<evidence type="ECO:0000313" key="2">
    <source>
        <dbReference type="Proteomes" id="UP000490800"/>
    </source>
</evidence>
<reference evidence="1 2" key="1">
    <citation type="journal article" date="2019" name="Microorganisms">
        <title>Paenibacillus lutrae sp. nov., A Chitinolytic Species Isolated from A River Otter in Castril Natural Park, Granada, Spain.</title>
        <authorList>
            <person name="Rodriguez M."/>
            <person name="Reina J.C."/>
            <person name="Bejar V."/>
            <person name="Llamas I."/>
        </authorList>
    </citation>
    <scope>NUCLEOTIDE SEQUENCE [LARGE SCALE GENOMIC DNA]</scope>
    <source>
        <strain evidence="1 2">N10</strain>
    </source>
</reference>
<organism evidence="1 2">
    <name type="scientific">Paenibacillus lutrae</name>
    <dbReference type="NCBI Taxonomy" id="2078573"/>
    <lineage>
        <taxon>Bacteria</taxon>
        <taxon>Bacillati</taxon>
        <taxon>Bacillota</taxon>
        <taxon>Bacilli</taxon>
        <taxon>Bacillales</taxon>
        <taxon>Paenibacillaceae</taxon>
        <taxon>Paenibacillus</taxon>
    </lineage>
</organism>
<dbReference type="EMBL" id="RHLK01000006">
    <property type="protein sequence ID" value="MVP00362.1"/>
    <property type="molecule type" value="Genomic_DNA"/>
</dbReference>